<dbReference type="InterPro" id="IPR036397">
    <property type="entry name" value="RNaseH_sf"/>
</dbReference>
<evidence type="ECO:0000313" key="3">
    <source>
        <dbReference type="Proteomes" id="UP000641514"/>
    </source>
</evidence>
<dbReference type="InterPro" id="IPR002156">
    <property type="entry name" value="RNaseH_domain"/>
</dbReference>
<dbReference type="AlphaFoldDB" id="A0A916U8R1"/>
<reference evidence="2" key="1">
    <citation type="journal article" date="2014" name="Int. J. Syst. Evol. Microbiol.">
        <title>Complete genome sequence of Corynebacterium casei LMG S-19264T (=DSM 44701T), isolated from a smear-ripened cheese.</title>
        <authorList>
            <consortium name="US DOE Joint Genome Institute (JGI-PGF)"/>
            <person name="Walter F."/>
            <person name="Albersmeier A."/>
            <person name="Kalinowski J."/>
            <person name="Ruckert C."/>
        </authorList>
    </citation>
    <scope>NUCLEOTIDE SEQUENCE</scope>
    <source>
        <strain evidence="2">CGMCC 1.15478</strain>
    </source>
</reference>
<dbReference type="InterPro" id="IPR012337">
    <property type="entry name" value="RNaseH-like_sf"/>
</dbReference>
<dbReference type="GO" id="GO:0003676">
    <property type="term" value="F:nucleic acid binding"/>
    <property type="evidence" value="ECO:0007669"/>
    <property type="project" value="InterPro"/>
</dbReference>
<name>A0A916U8R1_9ACTN</name>
<protein>
    <recommendedName>
        <fullName evidence="1">RNase H type-1 domain-containing protein</fullName>
    </recommendedName>
</protein>
<organism evidence="2 3">
    <name type="scientific">Hoyosella rhizosphaerae</name>
    <dbReference type="NCBI Taxonomy" id="1755582"/>
    <lineage>
        <taxon>Bacteria</taxon>
        <taxon>Bacillati</taxon>
        <taxon>Actinomycetota</taxon>
        <taxon>Actinomycetes</taxon>
        <taxon>Mycobacteriales</taxon>
        <taxon>Hoyosellaceae</taxon>
        <taxon>Hoyosella</taxon>
    </lineage>
</organism>
<accession>A0A916U8R1</accession>
<comment type="caution">
    <text evidence="2">The sequence shown here is derived from an EMBL/GenBank/DDBJ whole genome shotgun (WGS) entry which is preliminary data.</text>
</comment>
<dbReference type="Pfam" id="PF00075">
    <property type="entry name" value="RNase_H"/>
    <property type="match status" value="1"/>
</dbReference>
<evidence type="ECO:0000259" key="1">
    <source>
        <dbReference type="PROSITE" id="PS50879"/>
    </source>
</evidence>
<sequence length="351" mass="38776">MSTSSRLMSPLRRLRVAMSAALPTRYSFPSLDEVREILWAGIGQHPSRGNNAPSHDPARHWYGVVRTFNSEELIGGKPEPVACAIAVISDGFYSAFQFFVRQQHDQTPKRREATLSLVGVDAFEYLYKTVEGHQRTLSVYVHQPQLRNLLLPSLNAFPQCAVDLDPVDARLAKLNAIAGTQIDLKVHRQQAELAGLPRKDTGRLVVATDASLRSRHRGAGIACVSDEGVAQSRFRAQIGRIDVAELAAIELALDTFNDGRSLHILVDSRDALSCLVATNRVVHHGIAAIVDRINMKRASRHVTFEWVRAHNGHPLNETAHRLAVAARRCYTSQVTPDTQQRIVSGILADLA</sequence>
<dbReference type="Proteomes" id="UP000641514">
    <property type="component" value="Unassembled WGS sequence"/>
</dbReference>
<dbReference type="Gene3D" id="3.30.420.10">
    <property type="entry name" value="Ribonuclease H-like superfamily/Ribonuclease H"/>
    <property type="match status" value="1"/>
</dbReference>
<gene>
    <name evidence="2" type="ORF">GCM10011410_14670</name>
</gene>
<evidence type="ECO:0000313" key="2">
    <source>
        <dbReference type="EMBL" id="GGC63297.1"/>
    </source>
</evidence>
<dbReference type="PROSITE" id="PS50879">
    <property type="entry name" value="RNASE_H_1"/>
    <property type="match status" value="1"/>
</dbReference>
<dbReference type="RefSeq" id="WP_188672064.1">
    <property type="nucleotide sequence ID" value="NZ_BMJH01000001.1"/>
</dbReference>
<dbReference type="EMBL" id="BMJH01000001">
    <property type="protein sequence ID" value="GGC63297.1"/>
    <property type="molecule type" value="Genomic_DNA"/>
</dbReference>
<dbReference type="GO" id="GO:0004523">
    <property type="term" value="F:RNA-DNA hybrid ribonuclease activity"/>
    <property type="evidence" value="ECO:0007669"/>
    <property type="project" value="InterPro"/>
</dbReference>
<feature type="domain" description="RNase H type-1" evidence="1">
    <location>
        <begin position="200"/>
        <end position="328"/>
    </location>
</feature>
<proteinExistence type="predicted"/>
<reference evidence="2" key="2">
    <citation type="submission" date="2020-09" db="EMBL/GenBank/DDBJ databases">
        <authorList>
            <person name="Sun Q."/>
            <person name="Zhou Y."/>
        </authorList>
    </citation>
    <scope>NUCLEOTIDE SEQUENCE</scope>
    <source>
        <strain evidence="2">CGMCC 1.15478</strain>
    </source>
</reference>
<keyword evidence="3" id="KW-1185">Reference proteome</keyword>
<dbReference type="SUPFAM" id="SSF53098">
    <property type="entry name" value="Ribonuclease H-like"/>
    <property type="match status" value="1"/>
</dbReference>